<feature type="region of interest" description="Disordered" evidence="3">
    <location>
        <begin position="236"/>
        <end position="270"/>
    </location>
</feature>
<comment type="caution">
    <text evidence="5">The sequence shown here is derived from an EMBL/GenBank/DDBJ whole genome shotgun (WGS) entry which is preliminary data.</text>
</comment>
<feature type="compositionally biased region" description="Polar residues" evidence="3">
    <location>
        <begin position="237"/>
        <end position="270"/>
    </location>
</feature>
<dbReference type="Pfam" id="PF00890">
    <property type="entry name" value="FAD_binding_2"/>
    <property type="match status" value="1"/>
</dbReference>
<keyword evidence="1" id="KW-0285">Flavoprotein</keyword>
<dbReference type="Proteomes" id="UP001596445">
    <property type="component" value="Unassembled WGS sequence"/>
</dbReference>
<name>A0ABD5W1F5_9EURY</name>
<organism evidence="5 6">
    <name type="scientific">Halovenus salina</name>
    <dbReference type="NCBI Taxonomy" id="1510225"/>
    <lineage>
        <taxon>Archaea</taxon>
        <taxon>Methanobacteriati</taxon>
        <taxon>Methanobacteriota</taxon>
        <taxon>Stenosarchaea group</taxon>
        <taxon>Halobacteria</taxon>
        <taxon>Halobacteriales</taxon>
        <taxon>Haloarculaceae</taxon>
        <taxon>Halovenus</taxon>
    </lineage>
</organism>
<dbReference type="InterPro" id="IPR003953">
    <property type="entry name" value="FAD-dep_OxRdtase_2_FAD-bd"/>
</dbReference>
<sequence>MSRVVVVGAGIGGCFAALSAKNTDPDADVHLLAVKPDRYRYEPGTVDVLGSVPDEEKPVVRPTERIGALPAEHPYKLVGEEGVNRALDYLDDVLRYRGTDRNALAPTVTGGIRPTYRYPAAVAAGLVSSQRPMHIVGLESVTHLDAELAAERLDSALPFDVNASTVEFPVDSPETPPLEGFAQTLDENSDTTEGTPVREALARRVRPALDIEARVGFLPVLGLAAHDEIRTELNLGSRPTCSRFPSESRTSSVSAFENSCSTPSKRPVSN</sequence>
<evidence type="ECO:0000313" key="6">
    <source>
        <dbReference type="Proteomes" id="UP001596445"/>
    </source>
</evidence>
<evidence type="ECO:0000259" key="4">
    <source>
        <dbReference type="Pfam" id="PF00890"/>
    </source>
</evidence>
<proteinExistence type="predicted"/>
<dbReference type="EMBL" id="JBHSZI010000001">
    <property type="protein sequence ID" value="MFC7057038.1"/>
    <property type="molecule type" value="Genomic_DNA"/>
</dbReference>
<dbReference type="Gene3D" id="3.50.50.60">
    <property type="entry name" value="FAD/NAD(P)-binding domain"/>
    <property type="match status" value="1"/>
</dbReference>
<keyword evidence="2" id="KW-0560">Oxidoreductase</keyword>
<feature type="domain" description="FAD-dependent oxidoreductase 2 FAD-binding" evidence="4">
    <location>
        <begin position="4"/>
        <end position="171"/>
    </location>
</feature>
<accession>A0ABD5W1F5</accession>
<dbReference type="AlphaFoldDB" id="A0ABD5W1F5"/>
<protein>
    <submittedName>
        <fullName evidence="5">FAD-binding protein</fullName>
    </submittedName>
</protein>
<dbReference type="InterPro" id="IPR036188">
    <property type="entry name" value="FAD/NAD-bd_sf"/>
</dbReference>
<evidence type="ECO:0000256" key="3">
    <source>
        <dbReference type="SAM" id="MobiDB-lite"/>
    </source>
</evidence>
<keyword evidence="6" id="KW-1185">Reference proteome</keyword>
<evidence type="ECO:0000256" key="2">
    <source>
        <dbReference type="ARBA" id="ARBA00023002"/>
    </source>
</evidence>
<reference evidence="5 6" key="1">
    <citation type="journal article" date="2019" name="Int. J. Syst. Evol. Microbiol.">
        <title>The Global Catalogue of Microorganisms (GCM) 10K type strain sequencing project: providing services to taxonomists for standard genome sequencing and annotation.</title>
        <authorList>
            <consortium name="The Broad Institute Genomics Platform"/>
            <consortium name="The Broad Institute Genome Sequencing Center for Infectious Disease"/>
            <person name="Wu L."/>
            <person name="Ma J."/>
        </authorList>
    </citation>
    <scope>NUCLEOTIDE SEQUENCE [LARGE SCALE GENOMIC DNA]</scope>
    <source>
        <strain evidence="5 6">JCM 30072</strain>
    </source>
</reference>
<dbReference type="GO" id="GO:0016491">
    <property type="term" value="F:oxidoreductase activity"/>
    <property type="evidence" value="ECO:0007669"/>
    <property type="project" value="UniProtKB-KW"/>
</dbReference>
<evidence type="ECO:0000256" key="1">
    <source>
        <dbReference type="ARBA" id="ARBA00022630"/>
    </source>
</evidence>
<evidence type="ECO:0000313" key="5">
    <source>
        <dbReference type="EMBL" id="MFC7057038.1"/>
    </source>
</evidence>
<feature type="region of interest" description="Disordered" evidence="3">
    <location>
        <begin position="171"/>
        <end position="196"/>
    </location>
</feature>
<gene>
    <name evidence="5" type="ORF">ACFQQG_01205</name>
</gene>
<dbReference type="SUPFAM" id="SSF51905">
    <property type="entry name" value="FAD/NAD(P)-binding domain"/>
    <property type="match status" value="1"/>
</dbReference>
<dbReference type="RefSeq" id="WP_382183750.1">
    <property type="nucleotide sequence ID" value="NZ_JBHSZI010000001.1"/>
</dbReference>